<sequence>MKKYILWAITALCLQDMQAQTVVHPSIKTKTTFAIVIDQKSYDEAKSEIDAYRTSIEKEGLGTYLLIDDWKRPEPIREQLVKLHENEK</sequence>
<evidence type="ECO:0000313" key="2">
    <source>
        <dbReference type="Proteomes" id="UP000520291"/>
    </source>
</evidence>
<dbReference type="EMBL" id="JABAGL010000066">
    <property type="protein sequence ID" value="NME88066.1"/>
    <property type="molecule type" value="Genomic_DNA"/>
</dbReference>
<dbReference type="AlphaFoldDB" id="A0A7X9XKB1"/>
<organism evidence="1 2">
    <name type="scientific">Bacteroides eggerthii</name>
    <dbReference type="NCBI Taxonomy" id="28111"/>
    <lineage>
        <taxon>Bacteria</taxon>
        <taxon>Pseudomonadati</taxon>
        <taxon>Bacteroidota</taxon>
        <taxon>Bacteroidia</taxon>
        <taxon>Bacteroidales</taxon>
        <taxon>Bacteroidaceae</taxon>
        <taxon>Bacteroides</taxon>
    </lineage>
</organism>
<dbReference type="Proteomes" id="UP000520291">
    <property type="component" value="Unassembled WGS sequence"/>
</dbReference>
<feature type="non-terminal residue" evidence="1">
    <location>
        <position position="88"/>
    </location>
</feature>
<evidence type="ECO:0000313" key="1">
    <source>
        <dbReference type="EMBL" id="NME88066.1"/>
    </source>
</evidence>
<accession>A0A7X9XKB1</accession>
<reference evidence="1 2" key="1">
    <citation type="submission" date="2020-04" db="EMBL/GenBank/DDBJ databases">
        <authorList>
            <person name="Hitch T.C.A."/>
            <person name="Wylensek D."/>
            <person name="Clavel T."/>
        </authorList>
    </citation>
    <scope>NUCLEOTIDE SEQUENCE [LARGE SCALE GENOMIC DNA]</scope>
    <source>
        <strain evidence="1 2">WCA3-601-WT-5E</strain>
    </source>
</reference>
<protein>
    <submittedName>
        <fullName evidence="1">HEAT repeat domain-containing protein</fullName>
    </submittedName>
</protein>
<proteinExistence type="predicted"/>
<name>A0A7X9XKB1_9BACE</name>
<comment type="caution">
    <text evidence="1">The sequence shown here is derived from an EMBL/GenBank/DDBJ whole genome shotgun (WGS) entry which is preliminary data.</text>
</comment>
<gene>
    <name evidence="1" type="ORF">HF841_19020</name>
</gene>